<gene>
    <name evidence="1" type="ORF">F9C07_2212809</name>
</gene>
<keyword evidence="2" id="KW-1185">Reference proteome</keyword>
<sequence length="258" mass="29008">MANHHVPLEVDTEDENFITVGTGPSESGLEDSQSCVHQINGENIVSPITTTRMAAVTTPIMQALIGTTSDWLGILLPNADIGRGPNEDKAQESMQIGHEVYRLLLSGRLYLAPIADKPQKRMSCLWAIDFGDMHPSAKVIGTDLSPIQPSFTPPNVQFEVDDCCDPWLYKNDTFDFVHVRGLYGCVSDWDEFYTKAYKYDAIRRHLRRRIIANETRHIKPGEYIEQLEQSVQGKSDDGTTNGSMHNEWAQHFLKADDT</sequence>
<dbReference type="AlphaFoldDB" id="A0A7U2MUE0"/>
<reference evidence="2" key="1">
    <citation type="journal article" date="2021" name="G3 (Bethesda)">
        <title>Chromosome assembled and annotated genome sequence of Aspergillus flavus NRRL 3357.</title>
        <authorList>
            <person name="Skerker J.M."/>
            <person name="Pianalto K.M."/>
            <person name="Mondo S.J."/>
            <person name="Yang K."/>
            <person name="Arkin A.P."/>
            <person name="Keller N.P."/>
            <person name="Grigoriev I.V."/>
            <person name="Louise Glass N.L."/>
        </authorList>
    </citation>
    <scope>NUCLEOTIDE SEQUENCE [LARGE SCALE GENOMIC DNA]</scope>
    <source>
        <strain evidence="2">ATCC 200026 / FGSC A1120 / IAM 13836 / NRRL 3357 / JCM 12722 / SRRC 167</strain>
    </source>
</reference>
<dbReference type="InterPro" id="IPR029063">
    <property type="entry name" value="SAM-dependent_MTases_sf"/>
</dbReference>
<accession>A0A7U2MUE0</accession>
<name>A0A7U2MUE0_ASPFN</name>
<dbReference type="Gene3D" id="3.40.50.150">
    <property type="entry name" value="Vaccinia Virus protein VP39"/>
    <property type="match status" value="1"/>
</dbReference>
<evidence type="ECO:0008006" key="3">
    <source>
        <dbReference type="Google" id="ProtNLM"/>
    </source>
</evidence>
<protein>
    <recommendedName>
        <fullName evidence="3">UMTA methyltransferase family protein</fullName>
    </recommendedName>
</protein>
<dbReference type="EMBL" id="CP044618">
    <property type="protein sequence ID" value="QRD90048.1"/>
    <property type="molecule type" value="Genomic_DNA"/>
</dbReference>
<dbReference type="VEuPathDB" id="FungiDB:F9C07_2212809"/>
<evidence type="ECO:0000313" key="2">
    <source>
        <dbReference type="Proteomes" id="UP000596276"/>
    </source>
</evidence>
<dbReference type="CDD" id="cd02440">
    <property type="entry name" value="AdoMet_MTases"/>
    <property type="match status" value="1"/>
</dbReference>
<organism evidence="1 2">
    <name type="scientific">Aspergillus flavus (strain ATCC 200026 / FGSC A1120 / IAM 13836 / NRRL 3357 / JCM 12722 / SRRC 167)</name>
    <dbReference type="NCBI Taxonomy" id="332952"/>
    <lineage>
        <taxon>Eukaryota</taxon>
        <taxon>Fungi</taxon>
        <taxon>Dikarya</taxon>
        <taxon>Ascomycota</taxon>
        <taxon>Pezizomycotina</taxon>
        <taxon>Eurotiomycetes</taxon>
        <taxon>Eurotiomycetidae</taxon>
        <taxon>Eurotiales</taxon>
        <taxon>Aspergillaceae</taxon>
        <taxon>Aspergillus</taxon>
        <taxon>Aspergillus subgen. Circumdati</taxon>
    </lineage>
</organism>
<dbReference type="SUPFAM" id="SSF53335">
    <property type="entry name" value="S-adenosyl-L-methionine-dependent methyltransferases"/>
    <property type="match status" value="1"/>
</dbReference>
<evidence type="ECO:0000313" key="1">
    <source>
        <dbReference type="EMBL" id="QRD90048.1"/>
    </source>
</evidence>
<proteinExistence type="predicted"/>
<dbReference type="Proteomes" id="UP000596276">
    <property type="component" value="Chromosome 4"/>
</dbReference>